<dbReference type="GeneID" id="117564749"/>
<name>A0A6P8WNJ7_DROAB</name>
<evidence type="ECO:0000313" key="3">
    <source>
        <dbReference type="RefSeq" id="XP_034099530.1"/>
    </source>
</evidence>
<protein>
    <submittedName>
        <fullName evidence="3">Uncharacterized protein LOC117564749</fullName>
    </submittedName>
</protein>
<feature type="signal peptide" evidence="1">
    <location>
        <begin position="1"/>
        <end position="24"/>
    </location>
</feature>
<evidence type="ECO:0000313" key="2">
    <source>
        <dbReference type="Proteomes" id="UP000515160"/>
    </source>
</evidence>
<sequence>MGHQQALLFLIGVLLISFYPLCDCGACLRYDPFGNCLTTQVSPLGALLGISNVPSPRVPQVATYPAAVPAYPAAVPAYPAAIPAYPAAVPAYPAAMPAYPVAMPAYGYNYYG</sequence>
<organism evidence="2 3">
    <name type="scientific">Drosophila albomicans</name>
    <name type="common">Fruit fly</name>
    <dbReference type="NCBI Taxonomy" id="7291"/>
    <lineage>
        <taxon>Eukaryota</taxon>
        <taxon>Metazoa</taxon>
        <taxon>Ecdysozoa</taxon>
        <taxon>Arthropoda</taxon>
        <taxon>Hexapoda</taxon>
        <taxon>Insecta</taxon>
        <taxon>Pterygota</taxon>
        <taxon>Neoptera</taxon>
        <taxon>Endopterygota</taxon>
        <taxon>Diptera</taxon>
        <taxon>Brachycera</taxon>
        <taxon>Muscomorpha</taxon>
        <taxon>Ephydroidea</taxon>
        <taxon>Drosophilidae</taxon>
        <taxon>Drosophila</taxon>
    </lineage>
</organism>
<dbReference type="Proteomes" id="UP000515160">
    <property type="component" value="Chromosome 2L"/>
</dbReference>
<keyword evidence="1" id="KW-0732">Signal</keyword>
<feature type="chain" id="PRO_5028319382" evidence="1">
    <location>
        <begin position="25"/>
        <end position="112"/>
    </location>
</feature>
<accession>A0A6P8WNJ7</accession>
<reference evidence="3" key="1">
    <citation type="submission" date="2025-08" db="UniProtKB">
        <authorList>
            <consortium name="RefSeq"/>
        </authorList>
    </citation>
    <scope>IDENTIFICATION</scope>
    <source>
        <strain evidence="3">15112-1751.03</strain>
        <tissue evidence="3">Whole Adult</tissue>
    </source>
</reference>
<proteinExistence type="predicted"/>
<gene>
    <name evidence="3" type="primary">LOC117564749</name>
</gene>
<dbReference type="RefSeq" id="XP_034099530.1">
    <property type="nucleotide sequence ID" value="XM_034243639.2"/>
</dbReference>
<dbReference type="AlphaFoldDB" id="A0A6P8WNJ7"/>
<keyword evidence="2" id="KW-1185">Reference proteome</keyword>
<evidence type="ECO:0000256" key="1">
    <source>
        <dbReference type="SAM" id="SignalP"/>
    </source>
</evidence>